<evidence type="ECO:0000313" key="4">
    <source>
        <dbReference type="Proteomes" id="UP001172082"/>
    </source>
</evidence>
<sequence>MNLFYREFGEGDPIIILHGLFGASDNWMSVAKQLANNYKIYLVDQRNHGNSFKSDVFNYQVMADDLFSFIRENQIKEPILLGHSMGGKVSMKFSIQYPDLLKKLIVVDISPRAYPIHHQEILEGLSAIDLTQTKSRGEADRILQNYVPELGIRQFLLKNLSRLDGERFEWKINLPVIRKEIDLVGEGIDQGIYPGETLFVKGAKSDYIQEIDLPLMKSIFPDHRLETIDGAGHWVHAEQPVRFLETVQHFVKN</sequence>
<accession>A0ABT8KLF2</accession>
<dbReference type="PANTHER" id="PTHR46118">
    <property type="entry name" value="PROTEIN ABHD11"/>
    <property type="match status" value="1"/>
</dbReference>
<dbReference type="SUPFAM" id="SSF53474">
    <property type="entry name" value="alpha/beta-Hydrolases"/>
    <property type="match status" value="1"/>
</dbReference>
<organism evidence="3 4">
    <name type="scientific">Splendidivirga corallicola</name>
    <dbReference type="NCBI Taxonomy" id="3051826"/>
    <lineage>
        <taxon>Bacteria</taxon>
        <taxon>Pseudomonadati</taxon>
        <taxon>Bacteroidota</taxon>
        <taxon>Cytophagia</taxon>
        <taxon>Cytophagales</taxon>
        <taxon>Splendidivirgaceae</taxon>
        <taxon>Splendidivirga</taxon>
    </lineage>
</organism>
<dbReference type="Proteomes" id="UP001172082">
    <property type="component" value="Unassembled WGS sequence"/>
</dbReference>
<dbReference type="InterPro" id="IPR000073">
    <property type="entry name" value="AB_hydrolase_1"/>
</dbReference>
<dbReference type="PANTHER" id="PTHR46118:SF4">
    <property type="entry name" value="PROTEIN ABHD11"/>
    <property type="match status" value="1"/>
</dbReference>
<feature type="domain" description="AB hydrolase-1" evidence="2">
    <location>
        <begin position="13"/>
        <end position="123"/>
    </location>
</feature>
<protein>
    <submittedName>
        <fullName evidence="3">Alpha/beta fold hydrolase</fullName>
    </submittedName>
</protein>
<evidence type="ECO:0000313" key="3">
    <source>
        <dbReference type="EMBL" id="MDN5201551.1"/>
    </source>
</evidence>
<evidence type="ECO:0000259" key="2">
    <source>
        <dbReference type="Pfam" id="PF00561"/>
    </source>
</evidence>
<name>A0ABT8KLF2_9BACT</name>
<dbReference type="Pfam" id="PF00561">
    <property type="entry name" value="Abhydrolase_1"/>
    <property type="match status" value="1"/>
</dbReference>
<comment type="caution">
    <text evidence="3">The sequence shown here is derived from an EMBL/GenBank/DDBJ whole genome shotgun (WGS) entry which is preliminary data.</text>
</comment>
<dbReference type="PRINTS" id="PR00111">
    <property type="entry name" value="ABHYDROLASE"/>
</dbReference>
<dbReference type="InterPro" id="IPR029058">
    <property type="entry name" value="AB_hydrolase_fold"/>
</dbReference>
<evidence type="ECO:0000256" key="1">
    <source>
        <dbReference type="ARBA" id="ARBA00022801"/>
    </source>
</evidence>
<dbReference type="EMBL" id="JAUJEA010000003">
    <property type="protein sequence ID" value="MDN5201551.1"/>
    <property type="molecule type" value="Genomic_DNA"/>
</dbReference>
<keyword evidence="1 3" id="KW-0378">Hydrolase</keyword>
<dbReference type="RefSeq" id="WP_346751579.1">
    <property type="nucleotide sequence ID" value="NZ_JAUJEA010000003.1"/>
</dbReference>
<reference evidence="3" key="1">
    <citation type="submission" date="2023-06" db="EMBL/GenBank/DDBJ databases">
        <title>Genomic of Parafulvivirga corallium.</title>
        <authorList>
            <person name="Wang G."/>
        </authorList>
    </citation>
    <scope>NUCLEOTIDE SEQUENCE</scope>
    <source>
        <strain evidence="3">BMA10</strain>
    </source>
</reference>
<dbReference type="Gene3D" id="3.40.50.1820">
    <property type="entry name" value="alpha/beta hydrolase"/>
    <property type="match status" value="1"/>
</dbReference>
<dbReference type="GO" id="GO:0016787">
    <property type="term" value="F:hydrolase activity"/>
    <property type="evidence" value="ECO:0007669"/>
    <property type="project" value="UniProtKB-KW"/>
</dbReference>
<proteinExistence type="predicted"/>
<gene>
    <name evidence="3" type="ORF">QQ008_09270</name>
</gene>
<keyword evidence="4" id="KW-1185">Reference proteome</keyword>